<accession>A0A1D6LT49</accession>
<name>A0A1D6LT49_MAIZE</name>
<dbReference type="InParanoid" id="A0A1D6LT49"/>
<dbReference type="EMBL" id="CM000782">
    <property type="protein sequence ID" value="AQK82592.1"/>
    <property type="molecule type" value="Genomic_DNA"/>
</dbReference>
<gene>
    <name evidence="2" type="ORF">ZEAMMB73_Zm00001d036988</name>
</gene>
<proteinExistence type="predicted"/>
<protein>
    <submittedName>
        <fullName evidence="2">Uncharacterized protein</fullName>
    </submittedName>
</protein>
<dbReference type="AlphaFoldDB" id="A0A1D6LT49"/>
<evidence type="ECO:0000313" key="2">
    <source>
        <dbReference type="EMBL" id="AQK82592.1"/>
    </source>
</evidence>
<feature type="compositionally biased region" description="Low complexity" evidence="1">
    <location>
        <begin position="46"/>
        <end position="58"/>
    </location>
</feature>
<feature type="region of interest" description="Disordered" evidence="1">
    <location>
        <begin position="88"/>
        <end position="123"/>
    </location>
</feature>
<reference evidence="2" key="1">
    <citation type="submission" date="2015-12" db="EMBL/GenBank/DDBJ databases">
        <title>Update maize B73 reference genome by single molecule sequencing technologies.</title>
        <authorList>
            <consortium name="Maize Genome Sequencing Project"/>
            <person name="Ware D."/>
        </authorList>
    </citation>
    <scope>NUCLEOTIDE SEQUENCE</scope>
    <source>
        <tissue evidence="2">Seedling</tissue>
    </source>
</reference>
<feature type="region of interest" description="Disordered" evidence="1">
    <location>
        <begin position="40"/>
        <end position="71"/>
    </location>
</feature>
<sequence length="123" mass="12801">MESSTGVCRARRTSGVATSALVASPTSLRGHLPGQVHLRRGGLGLGRQTCRPPRACARPGPPGGLGLGQSVAGPAAGLHEYVPTLRMTTTEKTERTTAPHHFPPRTSPTPARCSTGRRSSSQL</sequence>
<organism evidence="2">
    <name type="scientific">Zea mays</name>
    <name type="common">Maize</name>
    <dbReference type="NCBI Taxonomy" id="4577"/>
    <lineage>
        <taxon>Eukaryota</taxon>
        <taxon>Viridiplantae</taxon>
        <taxon>Streptophyta</taxon>
        <taxon>Embryophyta</taxon>
        <taxon>Tracheophyta</taxon>
        <taxon>Spermatophyta</taxon>
        <taxon>Magnoliopsida</taxon>
        <taxon>Liliopsida</taxon>
        <taxon>Poales</taxon>
        <taxon>Poaceae</taxon>
        <taxon>PACMAD clade</taxon>
        <taxon>Panicoideae</taxon>
        <taxon>Andropogonodae</taxon>
        <taxon>Andropogoneae</taxon>
        <taxon>Tripsacinae</taxon>
        <taxon>Zea</taxon>
    </lineage>
</organism>
<evidence type="ECO:0000256" key="1">
    <source>
        <dbReference type="SAM" id="MobiDB-lite"/>
    </source>
</evidence>